<accession>A0A0V1FPJ8</accession>
<keyword evidence="2" id="KW-1185">Reference proteome</keyword>
<sequence>MPMDVLLTAHCKSPSSSISLQLHDFVFLTFNFAALNFLERKLTFSFDNSFCNLKPYGYFY</sequence>
<dbReference type="Proteomes" id="UP000054995">
    <property type="component" value="Unassembled WGS sequence"/>
</dbReference>
<reference evidence="1 2" key="1">
    <citation type="submission" date="2015-01" db="EMBL/GenBank/DDBJ databases">
        <title>Evolution of Trichinella species and genotypes.</title>
        <authorList>
            <person name="Korhonen P.K."/>
            <person name="Edoardo P."/>
            <person name="Giuseppe L.R."/>
            <person name="Gasser R.B."/>
        </authorList>
    </citation>
    <scope>NUCLEOTIDE SEQUENCE [LARGE SCALE GENOMIC DNA]</scope>
    <source>
        <strain evidence="1">ISS470</strain>
    </source>
</reference>
<proteinExistence type="predicted"/>
<protein>
    <submittedName>
        <fullName evidence="1">Uncharacterized protein</fullName>
    </submittedName>
</protein>
<gene>
    <name evidence="1" type="ORF">T4D_9604</name>
</gene>
<comment type="caution">
    <text evidence="1">The sequence shown here is derived from an EMBL/GenBank/DDBJ whole genome shotgun (WGS) entry which is preliminary data.</text>
</comment>
<evidence type="ECO:0000313" key="2">
    <source>
        <dbReference type="Proteomes" id="UP000054995"/>
    </source>
</evidence>
<dbReference type="EMBL" id="JYDT01000048">
    <property type="protein sequence ID" value="KRY87890.1"/>
    <property type="molecule type" value="Genomic_DNA"/>
</dbReference>
<organism evidence="1 2">
    <name type="scientific">Trichinella pseudospiralis</name>
    <name type="common">Parasitic roundworm</name>
    <dbReference type="NCBI Taxonomy" id="6337"/>
    <lineage>
        <taxon>Eukaryota</taxon>
        <taxon>Metazoa</taxon>
        <taxon>Ecdysozoa</taxon>
        <taxon>Nematoda</taxon>
        <taxon>Enoplea</taxon>
        <taxon>Dorylaimia</taxon>
        <taxon>Trichinellida</taxon>
        <taxon>Trichinellidae</taxon>
        <taxon>Trichinella</taxon>
    </lineage>
</organism>
<dbReference type="AlphaFoldDB" id="A0A0V1FPJ8"/>
<evidence type="ECO:0000313" key="1">
    <source>
        <dbReference type="EMBL" id="KRY87890.1"/>
    </source>
</evidence>
<name>A0A0V1FPJ8_TRIPS</name>